<dbReference type="Pfam" id="PF01699">
    <property type="entry name" value="Na_Ca_ex"/>
    <property type="match status" value="2"/>
</dbReference>
<proteinExistence type="predicted"/>
<feature type="transmembrane region" description="Helical" evidence="5">
    <location>
        <begin position="297"/>
        <end position="315"/>
    </location>
</feature>
<dbReference type="GO" id="GO:0008273">
    <property type="term" value="F:calcium, potassium:sodium antiporter activity"/>
    <property type="evidence" value="ECO:0007669"/>
    <property type="project" value="TreeGrafter"/>
</dbReference>
<dbReference type="GO" id="GO:0006874">
    <property type="term" value="P:intracellular calcium ion homeostasis"/>
    <property type="evidence" value="ECO:0007669"/>
    <property type="project" value="TreeGrafter"/>
</dbReference>
<protein>
    <recommendedName>
        <fullName evidence="6">Sodium/calcium exchanger membrane region domain-containing protein</fullName>
    </recommendedName>
</protein>
<comment type="subcellular location">
    <subcellularLocation>
        <location evidence="1">Membrane</location>
        <topology evidence="1">Multi-pass membrane protein</topology>
    </subcellularLocation>
</comment>
<feature type="transmembrane region" description="Helical" evidence="5">
    <location>
        <begin position="75"/>
        <end position="93"/>
    </location>
</feature>
<sequence length="320" mass="33151">MNIVWACLFLAGGLVLLWKCAGLLVTGAVGLAKQLGVSPLIIGLTIVAMGTSAPEVAASIAAAVRGAGDVAIGNVYGSNIANLALVGGVCALIRPIRIQLRTLRREVPVMLLVALLLWPVLVDKDLLRPEGFVLLAIFAGLILLTIYAARKQPAEQQSEAAAVKRDTKRNVLFIVIGLAGLALGADMVVRGAVFIGEQIGLSKAVIGLTIIAIGTSLPELATCVAAALRGQHDISIGNLVGSNVFNALLVVGTAGVIRPFEEIAPRLAAGIDYWIMIVVSVVFAFVAIIGRRIIGRVAGALLLCGYAGYMVYVLGCTAGI</sequence>
<evidence type="ECO:0000256" key="1">
    <source>
        <dbReference type="ARBA" id="ARBA00004141"/>
    </source>
</evidence>
<feature type="domain" description="Sodium/calcium exchanger membrane region" evidence="6">
    <location>
        <begin position="171"/>
        <end position="314"/>
    </location>
</feature>
<feature type="transmembrane region" description="Helical" evidence="5">
    <location>
        <begin position="271"/>
        <end position="290"/>
    </location>
</feature>
<dbReference type="NCBIfam" id="TIGR00367">
    <property type="entry name" value="calcium/sodium antiporter"/>
    <property type="match status" value="1"/>
</dbReference>
<organism evidence="7">
    <name type="scientific">marine sediment metagenome</name>
    <dbReference type="NCBI Taxonomy" id="412755"/>
    <lineage>
        <taxon>unclassified sequences</taxon>
        <taxon>metagenomes</taxon>
        <taxon>ecological metagenomes</taxon>
    </lineage>
</organism>
<dbReference type="EMBL" id="BARS01000415">
    <property type="protein sequence ID" value="GAF76979.1"/>
    <property type="molecule type" value="Genomic_DNA"/>
</dbReference>
<accession>X0S7M4</accession>
<gene>
    <name evidence="7" type="ORF">S01H1_01032</name>
</gene>
<dbReference type="PANTHER" id="PTHR10846:SF8">
    <property type="entry name" value="INNER MEMBRANE PROTEIN YRBG"/>
    <property type="match status" value="1"/>
</dbReference>
<evidence type="ECO:0000313" key="7">
    <source>
        <dbReference type="EMBL" id="GAF76979.1"/>
    </source>
</evidence>
<feature type="domain" description="Sodium/calcium exchanger membrane region" evidence="6">
    <location>
        <begin position="6"/>
        <end position="146"/>
    </location>
</feature>
<dbReference type="InterPro" id="IPR004481">
    <property type="entry name" value="K/Na/Ca-exchanger"/>
</dbReference>
<comment type="caution">
    <text evidence="7">The sequence shown here is derived from an EMBL/GenBank/DDBJ whole genome shotgun (WGS) entry which is preliminary data.</text>
</comment>
<feature type="transmembrane region" description="Helical" evidence="5">
    <location>
        <begin position="240"/>
        <end position="259"/>
    </location>
</feature>
<dbReference type="InterPro" id="IPR004837">
    <property type="entry name" value="NaCa_Exmemb"/>
</dbReference>
<feature type="transmembrane region" description="Helical" evidence="5">
    <location>
        <begin position="171"/>
        <end position="193"/>
    </location>
</feature>
<keyword evidence="3 5" id="KW-1133">Transmembrane helix</keyword>
<reference evidence="7" key="1">
    <citation type="journal article" date="2014" name="Front. Microbiol.">
        <title>High frequency of phylogenetically diverse reductive dehalogenase-homologous genes in deep subseafloor sedimentary metagenomes.</title>
        <authorList>
            <person name="Kawai M."/>
            <person name="Futagami T."/>
            <person name="Toyoda A."/>
            <person name="Takaki Y."/>
            <person name="Nishi S."/>
            <person name="Hori S."/>
            <person name="Arai W."/>
            <person name="Tsubouchi T."/>
            <person name="Morono Y."/>
            <person name="Uchiyama I."/>
            <person name="Ito T."/>
            <person name="Fujiyama A."/>
            <person name="Inagaki F."/>
            <person name="Takami H."/>
        </authorList>
    </citation>
    <scope>NUCLEOTIDE SEQUENCE</scope>
    <source>
        <strain evidence="7">Expedition CK06-06</strain>
    </source>
</reference>
<feature type="transmembrane region" description="Helical" evidence="5">
    <location>
        <begin position="133"/>
        <end position="150"/>
    </location>
</feature>
<keyword evidence="2 5" id="KW-0812">Transmembrane</keyword>
<evidence type="ECO:0000256" key="3">
    <source>
        <dbReference type="ARBA" id="ARBA00022989"/>
    </source>
</evidence>
<dbReference type="InterPro" id="IPR044880">
    <property type="entry name" value="NCX_ion-bd_dom_sf"/>
</dbReference>
<evidence type="ECO:0000256" key="4">
    <source>
        <dbReference type="ARBA" id="ARBA00023136"/>
    </source>
</evidence>
<name>X0S7M4_9ZZZZ</name>
<evidence type="ECO:0000256" key="2">
    <source>
        <dbReference type="ARBA" id="ARBA00022692"/>
    </source>
</evidence>
<evidence type="ECO:0000259" key="6">
    <source>
        <dbReference type="Pfam" id="PF01699"/>
    </source>
</evidence>
<dbReference type="AlphaFoldDB" id="X0S7M4"/>
<dbReference type="GO" id="GO:0005886">
    <property type="term" value="C:plasma membrane"/>
    <property type="evidence" value="ECO:0007669"/>
    <property type="project" value="TreeGrafter"/>
</dbReference>
<keyword evidence="4 5" id="KW-0472">Membrane</keyword>
<evidence type="ECO:0000256" key="5">
    <source>
        <dbReference type="SAM" id="Phobius"/>
    </source>
</evidence>
<dbReference type="GO" id="GO:0005262">
    <property type="term" value="F:calcium channel activity"/>
    <property type="evidence" value="ECO:0007669"/>
    <property type="project" value="TreeGrafter"/>
</dbReference>
<feature type="transmembrane region" description="Helical" evidence="5">
    <location>
        <begin position="205"/>
        <end position="228"/>
    </location>
</feature>
<dbReference type="PANTHER" id="PTHR10846">
    <property type="entry name" value="SODIUM/POTASSIUM/CALCIUM EXCHANGER"/>
    <property type="match status" value="1"/>
</dbReference>
<dbReference type="Gene3D" id="1.20.1420.30">
    <property type="entry name" value="NCX, central ion-binding region"/>
    <property type="match status" value="1"/>
</dbReference>
<feature type="transmembrane region" description="Helical" evidence="5">
    <location>
        <begin position="105"/>
        <end position="121"/>
    </location>
</feature>